<dbReference type="Proteomes" id="UP000225706">
    <property type="component" value="Unassembled WGS sequence"/>
</dbReference>
<dbReference type="PANTHER" id="PTHR45954">
    <property type="entry name" value="LD33695P"/>
    <property type="match status" value="1"/>
</dbReference>
<dbReference type="InterPro" id="IPR019734">
    <property type="entry name" value="TPR_rpt"/>
</dbReference>
<evidence type="ECO:0000313" key="6">
    <source>
        <dbReference type="EMBL" id="PFX22742.1"/>
    </source>
</evidence>
<dbReference type="SUPFAM" id="SSF48452">
    <property type="entry name" value="TPR-like"/>
    <property type="match status" value="1"/>
</dbReference>
<proteinExistence type="predicted"/>
<accession>A0A2B4S2K4</accession>
<dbReference type="OrthoDB" id="5973211at2759"/>
<evidence type="ECO:0000256" key="2">
    <source>
        <dbReference type="ARBA" id="ARBA00022490"/>
    </source>
</evidence>
<dbReference type="GO" id="GO:0005092">
    <property type="term" value="F:GDP-dissociation inhibitor activity"/>
    <property type="evidence" value="ECO:0007669"/>
    <property type="project" value="TreeGrafter"/>
</dbReference>
<dbReference type="SMART" id="SM00028">
    <property type="entry name" value="TPR"/>
    <property type="match status" value="4"/>
</dbReference>
<evidence type="ECO:0000256" key="4">
    <source>
        <dbReference type="PROSITE-ProRule" id="PRU00339"/>
    </source>
</evidence>
<comment type="subcellular location">
    <subcellularLocation>
        <location evidence="1">Cytoplasm</location>
    </subcellularLocation>
</comment>
<evidence type="ECO:0000256" key="5">
    <source>
        <dbReference type="SAM" id="Coils"/>
    </source>
</evidence>
<dbReference type="AlphaFoldDB" id="A0A2B4S2K4"/>
<dbReference type="PANTHER" id="PTHR45954:SF1">
    <property type="entry name" value="LD33695P"/>
    <property type="match status" value="1"/>
</dbReference>
<keyword evidence="2" id="KW-0963">Cytoplasm</keyword>
<keyword evidence="4" id="KW-0802">TPR repeat</keyword>
<evidence type="ECO:0000256" key="3">
    <source>
        <dbReference type="ARBA" id="ARBA00022737"/>
    </source>
</evidence>
<reference evidence="7" key="1">
    <citation type="journal article" date="2017" name="bioRxiv">
        <title>Comparative analysis of the genomes of Stylophora pistillata and Acropora digitifera provides evidence for extensive differences between species of corals.</title>
        <authorList>
            <person name="Voolstra C.R."/>
            <person name="Li Y."/>
            <person name="Liew Y.J."/>
            <person name="Baumgarten S."/>
            <person name="Zoccola D."/>
            <person name="Flot J.-F."/>
            <person name="Tambutte S."/>
            <person name="Allemand D."/>
            <person name="Aranda M."/>
        </authorList>
    </citation>
    <scope>NUCLEOTIDE SEQUENCE [LARGE SCALE GENOMIC DNA]</scope>
</reference>
<dbReference type="STRING" id="50429.A0A2B4S2K4"/>
<gene>
    <name evidence="6" type="primary">Gpsm2</name>
    <name evidence="6" type="ORF">AWC38_SpisGene12702</name>
</gene>
<evidence type="ECO:0000256" key="1">
    <source>
        <dbReference type="ARBA" id="ARBA00004496"/>
    </source>
</evidence>
<evidence type="ECO:0000313" key="7">
    <source>
        <dbReference type="Proteomes" id="UP000225706"/>
    </source>
</evidence>
<organism evidence="6 7">
    <name type="scientific">Stylophora pistillata</name>
    <name type="common">Smooth cauliflower coral</name>
    <dbReference type="NCBI Taxonomy" id="50429"/>
    <lineage>
        <taxon>Eukaryota</taxon>
        <taxon>Metazoa</taxon>
        <taxon>Cnidaria</taxon>
        <taxon>Anthozoa</taxon>
        <taxon>Hexacorallia</taxon>
        <taxon>Scleractinia</taxon>
        <taxon>Astrocoeniina</taxon>
        <taxon>Pocilloporidae</taxon>
        <taxon>Stylophora</taxon>
    </lineage>
</organism>
<dbReference type="GO" id="GO:0000132">
    <property type="term" value="P:establishment of mitotic spindle orientation"/>
    <property type="evidence" value="ECO:0007669"/>
    <property type="project" value="TreeGrafter"/>
</dbReference>
<dbReference type="EMBL" id="LSMT01000230">
    <property type="protein sequence ID" value="PFX22742.1"/>
    <property type="molecule type" value="Genomic_DNA"/>
</dbReference>
<dbReference type="InterPro" id="IPR011990">
    <property type="entry name" value="TPR-like_helical_dom_sf"/>
</dbReference>
<keyword evidence="7" id="KW-1185">Reference proteome</keyword>
<protein>
    <submittedName>
        <fullName evidence="6">G-protein-signaling modulator 2</fullName>
    </submittedName>
</protein>
<keyword evidence="3" id="KW-0677">Repeat</keyword>
<keyword evidence="5" id="KW-0175">Coiled coil</keyword>
<dbReference type="GO" id="GO:0005938">
    <property type="term" value="C:cell cortex"/>
    <property type="evidence" value="ECO:0007669"/>
    <property type="project" value="TreeGrafter"/>
</dbReference>
<name>A0A2B4S2K4_STYPI</name>
<dbReference type="GO" id="GO:0001965">
    <property type="term" value="F:G-protein alpha-subunit binding"/>
    <property type="evidence" value="ECO:0007669"/>
    <property type="project" value="TreeGrafter"/>
</dbReference>
<feature type="coiled-coil region" evidence="5">
    <location>
        <begin position="63"/>
        <end position="90"/>
    </location>
</feature>
<dbReference type="InterPro" id="IPR052386">
    <property type="entry name" value="GPSM"/>
</dbReference>
<feature type="repeat" description="TPR" evidence="4">
    <location>
        <begin position="128"/>
        <end position="161"/>
    </location>
</feature>
<dbReference type="Gene3D" id="1.25.40.10">
    <property type="entry name" value="Tetratricopeptide repeat domain"/>
    <property type="match status" value="1"/>
</dbReference>
<comment type="caution">
    <text evidence="6">The sequence shown here is derived from an EMBL/GenBank/DDBJ whole genome shotgun (WGS) entry which is preliminary data.</text>
</comment>
<sequence>MGSSICSRLRKWRKSFSSKKTEDKEILNVNEIVVDGEESAKEQLNEILQGEDVEEIKVASYTKEDLGELIEDLKKQLAKHRCNKPEKEKLLLELGHAHYKLCKFPAAKDYYAQYFSLVKRQRSLLRLQRAYCNLGCVYKRLGDIEKAVEYFESGLAISEELHDKSCQARMYNNLGNICEMQQDFEGAIYYQLERRKISESLKDGNSVSKADASIANAYHCLGNLRASIAYYERVVLWLRRKLVYQERQRSRWDLVSQLPIEDEQWV</sequence>
<dbReference type="PROSITE" id="PS50293">
    <property type="entry name" value="TPR_REGION"/>
    <property type="match status" value="1"/>
</dbReference>
<dbReference type="Pfam" id="PF13424">
    <property type="entry name" value="TPR_12"/>
    <property type="match status" value="1"/>
</dbReference>
<dbReference type="PROSITE" id="PS50005">
    <property type="entry name" value="TPR"/>
    <property type="match status" value="1"/>
</dbReference>